<evidence type="ECO:0000256" key="3">
    <source>
        <dbReference type="SAM" id="Phobius"/>
    </source>
</evidence>
<organism evidence="5 6">
    <name type="scientific">Dracunculus medinensis</name>
    <name type="common">Guinea worm</name>
    <dbReference type="NCBI Taxonomy" id="318479"/>
    <lineage>
        <taxon>Eukaryota</taxon>
        <taxon>Metazoa</taxon>
        <taxon>Ecdysozoa</taxon>
        <taxon>Nematoda</taxon>
        <taxon>Chromadorea</taxon>
        <taxon>Rhabditida</taxon>
        <taxon>Spirurina</taxon>
        <taxon>Dracunculoidea</taxon>
        <taxon>Dracunculidae</taxon>
        <taxon>Dracunculus</taxon>
    </lineage>
</organism>
<proteinExistence type="predicted"/>
<evidence type="ECO:0000313" key="5">
    <source>
        <dbReference type="Proteomes" id="UP000038040"/>
    </source>
</evidence>
<dbReference type="InterPro" id="IPR007853">
    <property type="entry name" value="Znf_DNL-typ"/>
</dbReference>
<dbReference type="GO" id="GO:0008270">
    <property type="term" value="F:zinc ion binding"/>
    <property type="evidence" value="ECO:0007669"/>
    <property type="project" value="UniProtKB-KW"/>
</dbReference>
<keyword evidence="2" id="KW-0863">Zinc-finger</keyword>
<dbReference type="Proteomes" id="UP000038040">
    <property type="component" value="Unplaced"/>
</dbReference>
<accession>A0A0N4UKJ9</accession>
<dbReference type="InterPro" id="IPR007715">
    <property type="entry name" value="Coq4"/>
</dbReference>
<dbReference type="WBParaSite" id="DME_0000826901-mRNA-1">
    <property type="protein sequence ID" value="DME_0000826901-mRNA-1"/>
    <property type="gene ID" value="DME_0000826901"/>
</dbReference>
<name>A0A0N4UKJ9_DRAME</name>
<evidence type="ECO:0000256" key="2">
    <source>
        <dbReference type="PROSITE-ProRule" id="PRU00834"/>
    </source>
</evidence>
<evidence type="ECO:0000259" key="4">
    <source>
        <dbReference type="PROSITE" id="PS51501"/>
    </source>
</evidence>
<dbReference type="GO" id="GO:0006744">
    <property type="term" value="P:ubiquinone biosynthetic process"/>
    <property type="evidence" value="ECO:0007669"/>
    <property type="project" value="UniProtKB-KW"/>
</dbReference>
<feature type="domain" description="DNL-type" evidence="4">
    <location>
        <begin position="36"/>
        <end position="134"/>
    </location>
</feature>
<sequence length="262" mass="30521">LAAFGQKTSFRICQIFNRCFFYRLIDNRCLYSTVGDLSSQLSITYTCKVCNTRQGPKIFSKNSYEKGVVIITCDNCKNHHIIADNLGWFSDLKGKKNIEEILREKGESVKRSTAGILSTADNRDMVATMGETTAFRFILENIRQRMMNDAIGRKLLQTRPRITNETIDRDYLRSLKLGTFGNEYEKFLADLNTEPDARPSVKFIDDVDDLVYIMQRYRETHDFIHILLQMKTNMLGEVNFFIQILIIFNQVVFFRSSFLIFF</sequence>
<reference evidence="6" key="1">
    <citation type="submission" date="2017-02" db="UniProtKB">
        <authorList>
            <consortium name="WormBaseParasite"/>
        </authorList>
    </citation>
    <scope>IDENTIFICATION</scope>
</reference>
<keyword evidence="2" id="KW-0862">Zinc</keyword>
<keyword evidence="3" id="KW-0472">Membrane</keyword>
<dbReference type="PANTHER" id="PTHR12922:SF7">
    <property type="entry name" value="UBIQUINONE BIOSYNTHESIS PROTEIN COQ4 HOMOLOG, MITOCHONDRIAL"/>
    <property type="match status" value="1"/>
</dbReference>
<keyword evidence="2" id="KW-0479">Metal-binding</keyword>
<keyword evidence="3" id="KW-1133">Transmembrane helix</keyword>
<keyword evidence="3" id="KW-0812">Transmembrane</keyword>
<dbReference type="Pfam" id="PF05180">
    <property type="entry name" value="zf-DNL"/>
    <property type="match status" value="1"/>
</dbReference>
<dbReference type="Pfam" id="PF05019">
    <property type="entry name" value="Coq4"/>
    <property type="match status" value="1"/>
</dbReference>
<feature type="transmembrane region" description="Helical" evidence="3">
    <location>
        <begin position="240"/>
        <end position="261"/>
    </location>
</feature>
<protein>
    <submittedName>
        <fullName evidence="6">DNL-type domain-containing protein</fullName>
    </submittedName>
</protein>
<dbReference type="PROSITE" id="PS51501">
    <property type="entry name" value="ZF_DNL"/>
    <property type="match status" value="1"/>
</dbReference>
<evidence type="ECO:0000313" key="6">
    <source>
        <dbReference type="WBParaSite" id="DME_0000826901-mRNA-1"/>
    </source>
</evidence>
<dbReference type="PANTHER" id="PTHR12922">
    <property type="entry name" value="UBIQUINONE BIOSYNTHESIS PROTEIN"/>
    <property type="match status" value="1"/>
</dbReference>
<keyword evidence="1" id="KW-0831">Ubiquinone biosynthesis</keyword>
<dbReference type="GO" id="GO:0005739">
    <property type="term" value="C:mitochondrion"/>
    <property type="evidence" value="ECO:0007669"/>
    <property type="project" value="TreeGrafter"/>
</dbReference>
<evidence type="ECO:0000256" key="1">
    <source>
        <dbReference type="ARBA" id="ARBA00022688"/>
    </source>
</evidence>
<dbReference type="AlphaFoldDB" id="A0A0N4UKJ9"/>